<evidence type="ECO:0000313" key="2">
    <source>
        <dbReference type="Proteomes" id="UP000515511"/>
    </source>
</evidence>
<evidence type="ECO:0008006" key="3">
    <source>
        <dbReference type="Google" id="ProtNLM"/>
    </source>
</evidence>
<dbReference type="RefSeq" id="WP_185278561.1">
    <property type="nucleotide sequence ID" value="NZ_CP043641.1"/>
</dbReference>
<accession>A0A7G6YA85</accession>
<reference evidence="2" key="1">
    <citation type="submission" date="2019-09" db="EMBL/GenBank/DDBJ databases">
        <title>Antimicrobial potential of Antarctic Bacteria.</title>
        <authorList>
            <person name="Benaud N."/>
            <person name="Edwards R.J."/>
            <person name="Ferrari B.C."/>
        </authorList>
    </citation>
    <scope>NUCLEOTIDE SEQUENCE [LARGE SCALE GENOMIC DNA]</scope>
    <source>
        <strain evidence="2">INR9</strain>
    </source>
</reference>
<name>A0A7G6YA85_9MICO</name>
<gene>
    <name evidence="1" type="ORF">F1C12_09845</name>
</gene>
<organism evidence="1 2">
    <name type="scientific">Leifsonia shinshuensis</name>
    <dbReference type="NCBI Taxonomy" id="150026"/>
    <lineage>
        <taxon>Bacteria</taxon>
        <taxon>Bacillati</taxon>
        <taxon>Actinomycetota</taxon>
        <taxon>Actinomycetes</taxon>
        <taxon>Micrococcales</taxon>
        <taxon>Microbacteriaceae</taxon>
        <taxon>Leifsonia</taxon>
    </lineage>
</organism>
<proteinExistence type="predicted"/>
<sequence length="117" mass="12421">MLIVVGGFSSLREAPGGPRFADGDRVPPEYAGEAREVVRVLSVLQGVAADWVFVSPAAEFGADGPDDVRGEYRLHGDVAVFSEDGESVISGADFAQGIMGIALSDERHSREHLSLSY</sequence>
<dbReference type="Gene3D" id="3.40.50.720">
    <property type="entry name" value="NAD(P)-binding Rossmann-like Domain"/>
    <property type="match status" value="1"/>
</dbReference>
<dbReference type="KEGG" id="lse:F1C12_09845"/>
<protein>
    <recommendedName>
        <fullName evidence="3">NAD(P)H-binding protein</fullName>
    </recommendedName>
</protein>
<dbReference type="AlphaFoldDB" id="A0A7G6YA85"/>
<evidence type="ECO:0000313" key="1">
    <source>
        <dbReference type="EMBL" id="QNE35400.1"/>
    </source>
</evidence>
<dbReference type="Proteomes" id="UP000515511">
    <property type="component" value="Chromosome"/>
</dbReference>
<dbReference type="EMBL" id="CP043641">
    <property type="protein sequence ID" value="QNE35400.1"/>
    <property type="molecule type" value="Genomic_DNA"/>
</dbReference>